<organism evidence="2 3">
    <name type="scientific">Actinobacillus delphinicola</name>
    <dbReference type="NCBI Taxonomy" id="51161"/>
    <lineage>
        <taxon>Bacteria</taxon>
        <taxon>Pseudomonadati</taxon>
        <taxon>Pseudomonadota</taxon>
        <taxon>Gammaproteobacteria</taxon>
        <taxon>Pasteurellales</taxon>
        <taxon>Pasteurellaceae</taxon>
        <taxon>Actinobacillus</taxon>
    </lineage>
</organism>
<dbReference type="RefSeq" id="WP_126598242.1">
    <property type="nucleotide sequence ID" value="NZ_LR134510.1"/>
</dbReference>
<dbReference type="Pfam" id="PF13099">
    <property type="entry name" value="DUF3944"/>
    <property type="match status" value="1"/>
</dbReference>
<sequence length="251" mass="29013">MSYLEDQDLEFLQFLTNQELQELYNVLVYDKDGDKRLTETLSTSDEVADYGENYSKYWQRIAEELQCLGANAFATLFRNGTGAFYKQILCNVCDRFKVNSDQKSSTENIEYHLLERVLEKTFDNMTRSERDAIAQSCEIEYSCHVTSANLVEFFVKILSVGDIYSYKLVILIVNAVLKTFIGRSMMDVANNTFINRTMTLLNSGIRWTMLRLCTMAEVIGPAYRVTIPAVFMVIGLRQRYINRSLLMQENC</sequence>
<dbReference type="AlphaFoldDB" id="A0A448TS48"/>
<gene>
    <name evidence="2" type="ORF">NCTC12871_00247</name>
</gene>
<keyword evidence="3" id="KW-1185">Reference proteome</keyword>
<accession>A0A448TS48</accession>
<evidence type="ECO:0000259" key="1">
    <source>
        <dbReference type="Pfam" id="PF13099"/>
    </source>
</evidence>
<dbReference type="EMBL" id="LR134510">
    <property type="protein sequence ID" value="VEJ08830.1"/>
    <property type="molecule type" value="Genomic_DNA"/>
</dbReference>
<feature type="domain" description="DUF3944" evidence="1">
    <location>
        <begin position="3"/>
        <end position="37"/>
    </location>
</feature>
<proteinExistence type="predicted"/>
<name>A0A448TS48_9PAST</name>
<dbReference type="KEGG" id="adp:NCTC12871_00247"/>
<dbReference type="Proteomes" id="UP000279799">
    <property type="component" value="Chromosome"/>
</dbReference>
<evidence type="ECO:0000313" key="3">
    <source>
        <dbReference type="Proteomes" id="UP000279799"/>
    </source>
</evidence>
<evidence type="ECO:0000313" key="2">
    <source>
        <dbReference type="EMBL" id="VEJ08830.1"/>
    </source>
</evidence>
<reference evidence="2 3" key="1">
    <citation type="submission" date="2018-12" db="EMBL/GenBank/DDBJ databases">
        <authorList>
            <consortium name="Pathogen Informatics"/>
        </authorList>
    </citation>
    <scope>NUCLEOTIDE SEQUENCE [LARGE SCALE GENOMIC DNA]</scope>
    <source>
        <strain evidence="2 3">NCTC12871</strain>
    </source>
</reference>
<dbReference type="InterPro" id="IPR025217">
    <property type="entry name" value="DUF3944"/>
</dbReference>
<dbReference type="OrthoDB" id="9128717at2"/>
<protein>
    <submittedName>
        <fullName evidence="2">Uncharacterized protein conserved in bacteria</fullName>
    </submittedName>
</protein>